<name>A0ABS5BM10_9BACT</name>
<gene>
    <name evidence="1" type="ORF">J8F10_05555</name>
</gene>
<dbReference type="EMBL" id="JAGKQQ010000001">
    <property type="protein sequence ID" value="MBP3954749.1"/>
    <property type="molecule type" value="Genomic_DNA"/>
</dbReference>
<keyword evidence="2" id="KW-1185">Reference proteome</keyword>
<dbReference type="Proteomes" id="UP000676565">
    <property type="component" value="Unassembled WGS sequence"/>
</dbReference>
<evidence type="ECO:0008006" key="3">
    <source>
        <dbReference type="Google" id="ProtNLM"/>
    </source>
</evidence>
<reference evidence="1 2" key="1">
    <citation type="submission" date="2021-04" db="EMBL/GenBank/DDBJ databases">
        <authorList>
            <person name="Ivanova A."/>
        </authorList>
    </citation>
    <scope>NUCLEOTIDE SEQUENCE [LARGE SCALE GENOMIC DNA]</scope>
    <source>
        <strain evidence="1 2">G18</strain>
    </source>
</reference>
<dbReference type="RefSeq" id="WP_210652865.1">
    <property type="nucleotide sequence ID" value="NZ_JAGKQQ010000001.1"/>
</dbReference>
<accession>A0ABS5BM10</accession>
<comment type="caution">
    <text evidence="1">The sequence shown here is derived from an EMBL/GenBank/DDBJ whole genome shotgun (WGS) entry which is preliminary data.</text>
</comment>
<proteinExistence type="predicted"/>
<evidence type="ECO:0000313" key="1">
    <source>
        <dbReference type="EMBL" id="MBP3954749.1"/>
    </source>
</evidence>
<sequence>MGHRLREFVTHFNEERPHQAKGNVLLPEAAADEPRILTFPTGTVKCKERLGGLLKHYHRAAA</sequence>
<organism evidence="1 2">
    <name type="scientific">Gemmata palustris</name>
    <dbReference type="NCBI Taxonomy" id="2822762"/>
    <lineage>
        <taxon>Bacteria</taxon>
        <taxon>Pseudomonadati</taxon>
        <taxon>Planctomycetota</taxon>
        <taxon>Planctomycetia</taxon>
        <taxon>Gemmatales</taxon>
        <taxon>Gemmataceae</taxon>
        <taxon>Gemmata</taxon>
    </lineage>
</organism>
<protein>
    <recommendedName>
        <fullName evidence="3">Integrase catalytic domain-containing protein</fullName>
    </recommendedName>
</protein>
<evidence type="ECO:0000313" key="2">
    <source>
        <dbReference type="Proteomes" id="UP000676565"/>
    </source>
</evidence>